<dbReference type="Pfam" id="PF12627">
    <property type="entry name" value="PolyA_pol_RNAbd"/>
    <property type="match status" value="1"/>
</dbReference>
<evidence type="ECO:0000313" key="8">
    <source>
        <dbReference type="EMBL" id="MBA4675963.1"/>
    </source>
</evidence>
<organism evidence="8">
    <name type="scientific">Opuntia streptacantha</name>
    <name type="common">Prickly pear cactus</name>
    <name type="synonym">Opuntia cardona</name>
    <dbReference type="NCBI Taxonomy" id="393608"/>
    <lineage>
        <taxon>Eukaryota</taxon>
        <taxon>Viridiplantae</taxon>
        <taxon>Streptophyta</taxon>
        <taxon>Embryophyta</taxon>
        <taxon>Tracheophyta</taxon>
        <taxon>Spermatophyta</taxon>
        <taxon>Magnoliopsida</taxon>
        <taxon>eudicotyledons</taxon>
        <taxon>Gunneridae</taxon>
        <taxon>Pentapetalae</taxon>
        <taxon>Caryophyllales</taxon>
        <taxon>Cactineae</taxon>
        <taxon>Cactaceae</taxon>
        <taxon>Opuntioideae</taxon>
        <taxon>Opuntia</taxon>
    </lineage>
</organism>
<dbReference type="InterPro" id="IPR043519">
    <property type="entry name" value="NT_sf"/>
</dbReference>
<keyword evidence="3" id="KW-0547">Nucleotide-binding</keyword>
<dbReference type="SUPFAM" id="SSF81891">
    <property type="entry name" value="Poly A polymerase C-terminal region-like"/>
    <property type="match status" value="1"/>
</dbReference>
<dbReference type="Gene3D" id="1.10.3090.10">
    <property type="entry name" value="cca-adding enzyme, domain 2"/>
    <property type="match status" value="1"/>
</dbReference>
<feature type="compositionally biased region" description="Basic and acidic residues" evidence="5">
    <location>
        <begin position="534"/>
        <end position="555"/>
    </location>
</feature>
<feature type="region of interest" description="Disordered" evidence="5">
    <location>
        <begin position="532"/>
        <end position="555"/>
    </location>
</feature>
<reference evidence="8" key="2">
    <citation type="submission" date="2020-07" db="EMBL/GenBank/DDBJ databases">
        <authorList>
            <person name="Vera ALvarez R."/>
            <person name="Arias-Moreno D.M."/>
            <person name="Jimenez-Jacinto V."/>
            <person name="Jimenez-Bremont J.F."/>
            <person name="Swaminathan K."/>
            <person name="Moose S.P."/>
            <person name="Guerrero-Gonzalez M.L."/>
            <person name="Marino-Ramirez L."/>
            <person name="Landsman D."/>
            <person name="Rodriguez-Kessler M."/>
            <person name="Delgado-Sanchez P."/>
        </authorList>
    </citation>
    <scope>NUCLEOTIDE SEQUENCE</scope>
    <source>
        <tissue evidence="8">Cladode</tissue>
    </source>
</reference>
<dbReference type="AlphaFoldDB" id="A0A7C9EV59"/>
<dbReference type="InterPro" id="IPR052191">
    <property type="entry name" value="tRNA_ntf/polyA_polymerase_I"/>
</dbReference>
<dbReference type="GO" id="GO:0001680">
    <property type="term" value="P:tRNA 3'-terminal CCA addition"/>
    <property type="evidence" value="ECO:0007669"/>
    <property type="project" value="UniProtKB-ARBA"/>
</dbReference>
<sequence>MAASLRVKSSFVRLKALLQLQRLNHTLFEGGVVAELVAEVSPETMVAKDNRYAVHVDSLKWKQWDSRSLGITQSMIPDASRIVLRILQNEGHDAYLVGGCVRDLLLNRVPKDFDVITTADLQEIKRKFHRAFIIGRRFPICKVLVKGAAVEVSSFETVARDAKEKEDIQLSKVPKGYDEKDLMLWKNAMNRDFTINSLFYDPFAHKIYDYSCGMADLTSMKLRTLVPAHLSFQEDCARILRGLRIAARLQLSFAKDTEKAMRNLCTSVTNLDKGRLMMEMNYMLSYGAAESSLLLLRRFNLLKVLLPFHAAYVNNHSGGQTPPMLMKLFFNLDNIVSCDQPCDSGLWVSLLAFHLALVNNPQDALVVWTLSSVLYHGKWKEGVKAARQLAEVRASFVPEILEPCNDVSDDELAHRVANFVSIILDAVDALTDSESLLKAMSRFPSSPCSGLVFVSRHAGKEVAQIFDVLVSDIKSLSNERCYSGVNYKLLGKGNIEETRFVLGKVIMDTMRGEITECRTKLLADGKNVSPACKPKAEQGHVEKPDSAVSEPERLKSKDWKKRVLFLPDDQLQGRKKQKQNRTMSGPLEQKVIKEKMNEILSCRDIQKKKQQLKKGVVKDVKKLLSLKKKAAEKGAKLEMRHDHETQVLEKSPKLVKQDKVQAPTEMREKLPKLAEESVAQHLRDVPGVQKKAPKMKQPEAKGPTEMLKVLNLPNLFKSEKELIKGEARSVKEEIEGEQPPQKLSSIFK</sequence>
<reference evidence="8" key="1">
    <citation type="journal article" date="2013" name="J. Plant Res.">
        <title>Effect of fungi and light on seed germination of three Opuntia species from semiarid lands of central Mexico.</title>
        <authorList>
            <person name="Delgado-Sanchez P."/>
            <person name="Jimenez-Bremont J.F."/>
            <person name="Guerrero-Gonzalez Mde L."/>
            <person name="Flores J."/>
        </authorList>
    </citation>
    <scope>NUCLEOTIDE SEQUENCE</scope>
    <source>
        <tissue evidence="8">Cladode</tissue>
    </source>
</reference>
<feature type="region of interest" description="Disordered" evidence="5">
    <location>
        <begin position="645"/>
        <end position="669"/>
    </location>
</feature>
<evidence type="ECO:0000259" key="6">
    <source>
        <dbReference type="Pfam" id="PF01743"/>
    </source>
</evidence>
<evidence type="ECO:0000256" key="4">
    <source>
        <dbReference type="RuleBase" id="RU003953"/>
    </source>
</evidence>
<dbReference type="GO" id="GO:0000166">
    <property type="term" value="F:nucleotide binding"/>
    <property type="evidence" value="ECO:0007669"/>
    <property type="project" value="UniProtKB-KW"/>
</dbReference>
<dbReference type="GO" id="GO:1990817">
    <property type="term" value="F:poly(A) RNA polymerase activity"/>
    <property type="evidence" value="ECO:0007669"/>
    <property type="project" value="UniProtKB-EC"/>
</dbReference>
<accession>A0A7C9EV59</accession>
<evidence type="ECO:0000256" key="2">
    <source>
        <dbReference type="ARBA" id="ARBA00022679"/>
    </source>
</evidence>
<dbReference type="Pfam" id="PF01743">
    <property type="entry name" value="PolyA_pol"/>
    <property type="match status" value="1"/>
</dbReference>
<feature type="region of interest" description="Disordered" evidence="5">
    <location>
        <begin position="729"/>
        <end position="748"/>
    </location>
</feature>
<dbReference type="PANTHER" id="PTHR43051:SF1">
    <property type="entry name" value="POLYNUCLEOTIDE ADENYLYLTRANSFERASE FAMILY PROTEIN"/>
    <property type="match status" value="1"/>
</dbReference>
<dbReference type="CDD" id="cd05398">
    <property type="entry name" value="NT_ClassII-CCAase"/>
    <property type="match status" value="1"/>
</dbReference>
<evidence type="ECO:0000256" key="3">
    <source>
        <dbReference type="ARBA" id="ARBA00022741"/>
    </source>
</evidence>
<evidence type="ECO:0000259" key="7">
    <source>
        <dbReference type="Pfam" id="PF12627"/>
    </source>
</evidence>
<dbReference type="EC" id="2.7.7.19" evidence="8"/>
<feature type="domain" description="Poly A polymerase head" evidence="6">
    <location>
        <begin position="94"/>
        <end position="223"/>
    </location>
</feature>
<comment type="similarity">
    <text evidence="1 4">Belongs to the tRNA nucleotidyltransferase/poly(A) polymerase family.</text>
</comment>
<dbReference type="EMBL" id="GISG01269374">
    <property type="protein sequence ID" value="MBA4675963.1"/>
    <property type="molecule type" value="Transcribed_RNA"/>
</dbReference>
<name>A0A7C9EV59_OPUST</name>
<keyword evidence="2 4" id="KW-0808">Transferase</keyword>
<keyword evidence="8" id="KW-0548">Nucleotidyltransferase</keyword>
<evidence type="ECO:0000256" key="5">
    <source>
        <dbReference type="SAM" id="MobiDB-lite"/>
    </source>
</evidence>
<protein>
    <submittedName>
        <fullName evidence="8">Polynucleotide adenylyltransferase</fullName>
        <ecNumber evidence="8">2.7.7.19</ecNumber>
    </submittedName>
</protein>
<dbReference type="SUPFAM" id="SSF81301">
    <property type="entry name" value="Nucleotidyltransferase"/>
    <property type="match status" value="1"/>
</dbReference>
<dbReference type="PANTHER" id="PTHR43051">
    <property type="entry name" value="POLYNUCLEOTIDE ADENYLYLTRANSFERASE FAMILY PROTEIN"/>
    <property type="match status" value="1"/>
</dbReference>
<feature type="region of interest" description="Disordered" evidence="5">
    <location>
        <begin position="682"/>
        <end position="706"/>
    </location>
</feature>
<feature type="domain" description="tRNA nucleotidyltransferase/poly(A) polymerase RNA and SrmB- binding" evidence="7">
    <location>
        <begin position="252"/>
        <end position="311"/>
    </location>
</feature>
<dbReference type="GO" id="GO:0003723">
    <property type="term" value="F:RNA binding"/>
    <property type="evidence" value="ECO:0007669"/>
    <property type="project" value="UniProtKB-KW"/>
</dbReference>
<dbReference type="InterPro" id="IPR002646">
    <property type="entry name" value="PolA_pol_head_dom"/>
</dbReference>
<keyword evidence="4" id="KW-0694">RNA-binding</keyword>
<proteinExistence type="inferred from homology"/>
<evidence type="ECO:0000256" key="1">
    <source>
        <dbReference type="ARBA" id="ARBA00007265"/>
    </source>
</evidence>
<dbReference type="Gene3D" id="3.30.460.10">
    <property type="entry name" value="Beta Polymerase, domain 2"/>
    <property type="match status" value="1"/>
</dbReference>
<dbReference type="InterPro" id="IPR032828">
    <property type="entry name" value="PolyA_RNA-bd"/>
</dbReference>